<feature type="region of interest" description="Disordered" evidence="10">
    <location>
        <begin position="130"/>
        <end position="150"/>
    </location>
</feature>
<evidence type="ECO:0000256" key="7">
    <source>
        <dbReference type="ARBA" id="ARBA00042896"/>
    </source>
</evidence>
<keyword evidence="3" id="KW-0479">Metal-binding</keyword>
<dbReference type="SUPFAM" id="SSF49503">
    <property type="entry name" value="Cupredoxins"/>
    <property type="match status" value="3"/>
</dbReference>
<keyword evidence="14" id="KW-1185">Reference proteome</keyword>
<feature type="domain" description="Plastocyanin-like" evidence="12">
    <location>
        <begin position="189"/>
        <end position="233"/>
    </location>
</feature>
<evidence type="ECO:0000256" key="2">
    <source>
        <dbReference type="ARBA" id="ARBA00011245"/>
    </source>
</evidence>
<gene>
    <name evidence="13" type="ORF">NMN56_041020</name>
</gene>
<evidence type="ECO:0000313" key="14">
    <source>
        <dbReference type="Proteomes" id="UP001214441"/>
    </source>
</evidence>
<organism evidence="13 14">
    <name type="scientific">Streptomyces iconiensis</name>
    <dbReference type="NCBI Taxonomy" id="1384038"/>
    <lineage>
        <taxon>Bacteria</taxon>
        <taxon>Bacillati</taxon>
        <taxon>Actinomycetota</taxon>
        <taxon>Actinomycetes</taxon>
        <taxon>Kitasatosporales</taxon>
        <taxon>Streptomycetaceae</taxon>
        <taxon>Streptomyces</taxon>
    </lineage>
</organism>
<comment type="catalytic activity">
    <reaction evidence="9">
        <text>4 Cu(+) + O2 + 4 H(+) = 4 Cu(2+) + 2 H2O</text>
        <dbReference type="Rhea" id="RHEA:30083"/>
        <dbReference type="ChEBI" id="CHEBI:15377"/>
        <dbReference type="ChEBI" id="CHEBI:15378"/>
        <dbReference type="ChEBI" id="CHEBI:15379"/>
        <dbReference type="ChEBI" id="CHEBI:29036"/>
        <dbReference type="ChEBI" id="CHEBI:49552"/>
        <dbReference type="EC" id="1.16.3.4"/>
    </reaction>
    <physiologicalReaction direction="left-to-right" evidence="9">
        <dbReference type="Rhea" id="RHEA:30084"/>
    </physiologicalReaction>
</comment>
<feature type="domain" description="Plastocyanin-like" evidence="12">
    <location>
        <begin position="90"/>
        <end position="149"/>
    </location>
</feature>
<evidence type="ECO:0000256" key="1">
    <source>
        <dbReference type="ARBA" id="ARBA00010609"/>
    </source>
</evidence>
<dbReference type="InterPro" id="IPR011706">
    <property type="entry name" value="Cu-oxidase_C"/>
</dbReference>
<comment type="similarity">
    <text evidence="1">Belongs to the multicopper oxidase family.</text>
</comment>
<feature type="region of interest" description="Disordered" evidence="10">
    <location>
        <begin position="162"/>
        <end position="181"/>
    </location>
</feature>
<dbReference type="RefSeq" id="WP_274044771.1">
    <property type="nucleotide sequence ID" value="NZ_JANCPR020000078.1"/>
</dbReference>
<dbReference type="InterPro" id="IPR011707">
    <property type="entry name" value="Cu-oxidase-like_N"/>
</dbReference>
<dbReference type="Gene3D" id="2.60.40.420">
    <property type="entry name" value="Cupredoxins - blue copper proteins"/>
    <property type="match status" value="3"/>
</dbReference>
<dbReference type="PROSITE" id="PS51318">
    <property type="entry name" value="TAT"/>
    <property type="match status" value="1"/>
</dbReference>
<proteinExistence type="inferred from homology"/>
<comment type="caution">
    <text evidence="13">The sequence shown here is derived from an EMBL/GenBank/DDBJ whole genome shotgun (WGS) entry which is preliminary data.</text>
</comment>
<evidence type="ECO:0000256" key="10">
    <source>
        <dbReference type="SAM" id="MobiDB-lite"/>
    </source>
</evidence>
<evidence type="ECO:0000259" key="12">
    <source>
        <dbReference type="Pfam" id="PF07732"/>
    </source>
</evidence>
<dbReference type="Pfam" id="PF07731">
    <property type="entry name" value="Cu-oxidase_2"/>
    <property type="match status" value="1"/>
</dbReference>
<dbReference type="InterPro" id="IPR045087">
    <property type="entry name" value="Cu-oxidase_fam"/>
</dbReference>
<accession>A0ABT7AB64</accession>
<evidence type="ECO:0000256" key="6">
    <source>
        <dbReference type="ARBA" id="ARBA00041027"/>
    </source>
</evidence>
<dbReference type="Pfam" id="PF07732">
    <property type="entry name" value="Cu-oxidase_3"/>
    <property type="match status" value="2"/>
</dbReference>
<comment type="subunit">
    <text evidence="2">Monomer.</text>
</comment>
<dbReference type="InterPro" id="IPR006311">
    <property type="entry name" value="TAT_signal"/>
</dbReference>
<dbReference type="InterPro" id="IPR002355">
    <property type="entry name" value="Cu_oxidase_Cu_BS"/>
</dbReference>
<evidence type="ECO:0000256" key="4">
    <source>
        <dbReference type="ARBA" id="ARBA00023002"/>
    </source>
</evidence>
<evidence type="ECO:0000256" key="5">
    <source>
        <dbReference type="ARBA" id="ARBA00038978"/>
    </source>
</evidence>
<dbReference type="PANTHER" id="PTHR48267:SF1">
    <property type="entry name" value="BILIRUBIN OXIDASE"/>
    <property type="match status" value="1"/>
</dbReference>
<feature type="domain" description="Plastocyanin-like" evidence="11">
    <location>
        <begin position="437"/>
        <end position="546"/>
    </location>
</feature>
<dbReference type="EMBL" id="JANCPR020000078">
    <property type="protein sequence ID" value="MDJ1138234.1"/>
    <property type="molecule type" value="Genomic_DNA"/>
</dbReference>
<reference evidence="13 14" key="1">
    <citation type="submission" date="2023-05" db="EMBL/GenBank/DDBJ databases">
        <title>Streptantibioticus silvisoli sp. nov., acidotolerant actinomycetes 1 from pine litter.</title>
        <authorList>
            <person name="Swiecimska M."/>
            <person name="Golinska P."/>
            <person name="Sangal V."/>
            <person name="Wachnowicz B."/>
            <person name="Goodfellow M."/>
        </authorList>
    </citation>
    <scope>NUCLEOTIDE SEQUENCE [LARGE SCALE GENOMIC DNA]</scope>
    <source>
        <strain evidence="13 14">DSM 42109</strain>
    </source>
</reference>
<feature type="compositionally biased region" description="Gly residues" evidence="10">
    <location>
        <begin position="166"/>
        <end position="177"/>
    </location>
</feature>
<dbReference type="InterPro" id="IPR008972">
    <property type="entry name" value="Cupredoxin"/>
</dbReference>
<dbReference type="EC" id="1.16.3.4" evidence="5"/>
<protein>
    <recommendedName>
        <fullName evidence="6">Multicopper oxidase CueO</fullName>
        <ecNumber evidence="5">1.16.3.4</ecNumber>
    </recommendedName>
    <alternativeName>
        <fullName evidence="7">Copper efflux oxidase</fullName>
    </alternativeName>
    <alternativeName>
        <fullName evidence="8">Cuprous oxidase</fullName>
    </alternativeName>
</protein>
<evidence type="ECO:0000313" key="13">
    <source>
        <dbReference type="EMBL" id="MDJ1138234.1"/>
    </source>
</evidence>
<evidence type="ECO:0000256" key="8">
    <source>
        <dbReference type="ARBA" id="ARBA00043090"/>
    </source>
</evidence>
<evidence type="ECO:0000256" key="3">
    <source>
        <dbReference type="ARBA" id="ARBA00022723"/>
    </source>
</evidence>
<dbReference type="PROSITE" id="PS00080">
    <property type="entry name" value="MULTICOPPER_OXIDASE2"/>
    <property type="match status" value="1"/>
</dbReference>
<keyword evidence="4" id="KW-0560">Oxidoreductase</keyword>
<dbReference type="CDD" id="cd13911">
    <property type="entry name" value="CuRO_3_MCO_like_5"/>
    <property type="match status" value="1"/>
</dbReference>
<evidence type="ECO:0000259" key="11">
    <source>
        <dbReference type="Pfam" id="PF07731"/>
    </source>
</evidence>
<dbReference type="Proteomes" id="UP001214441">
    <property type="component" value="Unassembled WGS sequence"/>
</dbReference>
<name>A0ABT7AB64_9ACTN</name>
<evidence type="ECO:0000256" key="9">
    <source>
        <dbReference type="ARBA" id="ARBA00048092"/>
    </source>
</evidence>
<dbReference type="PANTHER" id="PTHR48267">
    <property type="entry name" value="CUPREDOXIN SUPERFAMILY PROTEIN"/>
    <property type="match status" value="1"/>
</dbReference>
<sequence length="547" mass="59273">MSAAREREGRGGLGRRGFLAAAGGVGAAAALGGAAGCGGGGREVAGELLASAAELPEPFQVPLPVPRVARPVRSAGGVDYYELVQKAARHEILPGVRTEVWGYEGRFPGTTLVGRSGREMRVKVRNTLPVPTSTHLHGGVQAPSSDGHPTDLVLPRGFPDPRRRGGGSAHAGHGGGAMTVEPDEWTVSRGSKEYVYPLDQPAATLWYHDHRMDFSAPQVWRGLAGMFLVHDDEEDALALPEGERDVPLMICDRAFEEDGSFRYPSLDRSLTGRAGVEEAYMEGVMGDVVLVNGAPWPELEVSAERYRFRVLNASNARRYRLTLDPGPREGASFTQVGSDNGLLGTPRTHSAIPIAPAERFDVVVDFGAFPVGSTVRLANTLGEGGTRDVMRFRVTRRASGGGGAPAVPRRLAKVTRLRAGQAVAERQFDFRLKQVGDSGTKMWTVNGKPYDASGSLASPRLGTVERWRFTSDFHHPVHLHLAHFQVLARSGGAPRRVDAGWKDTVDVRPYEVVDVLARFSGHRGRYMFHCHNLEHEDMAMMANFQVV</sequence>